<evidence type="ECO:0000313" key="4">
    <source>
        <dbReference type="Proteomes" id="UP000184327"/>
    </source>
</evidence>
<gene>
    <name evidence="3" type="ORF">SAMN02745117_01739</name>
</gene>
<dbReference type="GO" id="GO:0018169">
    <property type="term" value="F:ribosomal S6-glutamic acid ligase activity"/>
    <property type="evidence" value="ECO:0007669"/>
    <property type="project" value="TreeGrafter"/>
</dbReference>
<dbReference type="Pfam" id="PF02786">
    <property type="entry name" value="CPSase_L_D2"/>
    <property type="match status" value="1"/>
</dbReference>
<feature type="domain" description="Carbamoyl phosphate synthase ATP-binding" evidence="1">
    <location>
        <begin position="88"/>
        <end position="158"/>
    </location>
</feature>
<dbReference type="OrthoDB" id="1704979at2"/>
<feature type="domain" description="ATP-grasp fold RimK-type" evidence="2">
    <location>
        <begin position="208"/>
        <end position="297"/>
    </location>
</feature>
<dbReference type="Proteomes" id="UP000184327">
    <property type="component" value="Unassembled WGS sequence"/>
</dbReference>
<protein>
    <submittedName>
        <fullName evidence="3">Carbamoyl-phosphate synthase L chain, ATP binding domain</fullName>
    </submittedName>
</protein>
<keyword evidence="4" id="KW-1185">Reference proteome</keyword>
<evidence type="ECO:0000313" key="3">
    <source>
        <dbReference type="EMBL" id="SHF32682.1"/>
    </source>
</evidence>
<evidence type="ECO:0000259" key="1">
    <source>
        <dbReference type="Pfam" id="PF02786"/>
    </source>
</evidence>
<organism evidence="3 4">
    <name type="scientific">Lampropedia hyalina DSM 16112</name>
    <dbReference type="NCBI Taxonomy" id="1122156"/>
    <lineage>
        <taxon>Bacteria</taxon>
        <taxon>Pseudomonadati</taxon>
        <taxon>Pseudomonadota</taxon>
        <taxon>Betaproteobacteria</taxon>
        <taxon>Burkholderiales</taxon>
        <taxon>Comamonadaceae</taxon>
        <taxon>Lampropedia</taxon>
    </lineage>
</organism>
<dbReference type="STRING" id="1122156.SAMN02745117_01739"/>
<dbReference type="GO" id="GO:0005524">
    <property type="term" value="F:ATP binding"/>
    <property type="evidence" value="ECO:0007669"/>
    <property type="project" value="InterPro"/>
</dbReference>
<evidence type="ECO:0000259" key="2">
    <source>
        <dbReference type="Pfam" id="PF08443"/>
    </source>
</evidence>
<dbReference type="InterPro" id="IPR013815">
    <property type="entry name" value="ATP_grasp_subdomain_1"/>
</dbReference>
<proteinExistence type="predicted"/>
<dbReference type="SUPFAM" id="SSF56059">
    <property type="entry name" value="Glutathione synthetase ATP-binding domain-like"/>
    <property type="match status" value="1"/>
</dbReference>
<dbReference type="PANTHER" id="PTHR21621">
    <property type="entry name" value="RIBOSOMAL PROTEIN S6 MODIFICATION PROTEIN"/>
    <property type="match status" value="1"/>
</dbReference>
<dbReference type="InterPro" id="IPR013651">
    <property type="entry name" value="ATP-grasp_RimK-type"/>
</dbReference>
<dbReference type="EMBL" id="FQUZ01000018">
    <property type="protein sequence ID" value="SHF32682.1"/>
    <property type="molecule type" value="Genomic_DNA"/>
</dbReference>
<dbReference type="InterPro" id="IPR005479">
    <property type="entry name" value="CPAse_ATP-bd"/>
</dbReference>
<accession>A0A1M5ARX7</accession>
<dbReference type="AlphaFoldDB" id="A0A1M5ARX7"/>
<reference evidence="3 4" key="1">
    <citation type="submission" date="2016-11" db="EMBL/GenBank/DDBJ databases">
        <authorList>
            <person name="Jaros S."/>
            <person name="Januszkiewicz K."/>
            <person name="Wedrychowicz H."/>
        </authorList>
    </citation>
    <scope>NUCLEOTIDE SEQUENCE [LARGE SCALE GENOMIC DNA]</scope>
    <source>
        <strain evidence="3 4">DSM 16112</strain>
    </source>
</reference>
<dbReference type="Gene3D" id="3.30.470.20">
    <property type="entry name" value="ATP-grasp fold, B domain"/>
    <property type="match status" value="1"/>
</dbReference>
<dbReference type="Gene3D" id="3.30.1490.20">
    <property type="entry name" value="ATP-grasp fold, A domain"/>
    <property type="match status" value="1"/>
</dbReference>
<dbReference type="GO" id="GO:0005737">
    <property type="term" value="C:cytoplasm"/>
    <property type="evidence" value="ECO:0007669"/>
    <property type="project" value="TreeGrafter"/>
</dbReference>
<dbReference type="RefSeq" id="WP_073356301.1">
    <property type="nucleotide sequence ID" value="NZ_FQUZ01000018.1"/>
</dbReference>
<dbReference type="PANTHER" id="PTHR21621:SF0">
    <property type="entry name" value="BETA-CITRYLGLUTAMATE SYNTHASE B-RELATED"/>
    <property type="match status" value="1"/>
</dbReference>
<dbReference type="Pfam" id="PF08443">
    <property type="entry name" value="RimK"/>
    <property type="match status" value="1"/>
</dbReference>
<dbReference type="GO" id="GO:0009432">
    <property type="term" value="P:SOS response"/>
    <property type="evidence" value="ECO:0007669"/>
    <property type="project" value="TreeGrafter"/>
</dbReference>
<name>A0A1M5ARX7_9BURK</name>
<sequence>MILAIHERKGSFSDRWIEYCTEKRVPFKIVNCHQSNIIEQLSGCSILLWNWSQTYAEDMLVARGIIKSIESMGIAVFPNTETCWHFDDKVSQKYLMEALNIPHVPSHVFLDKNEALAWAANTAYPKVFKLRSGAGSTNVRLAKNYKNAEKFIEQAFGKGFPPVSRWAALGERWWQFKRDKTTKSFFNISRGIFRAFKRNETLKRLPIEKNYAYFQEFIPGNDSDIRVIIIGARAFGIKRMVRESDFRASGSGKIDYNPDSIPESCISLAFDVSKKMKSQSVALDFIFLDNKPLIVEMSYAFASLGYLPCKGYWDSSLKWHGGYFRGEDFMIQDILGQS</sequence>